<evidence type="ECO:0000256" key="1">
    <source>
        <dbReference type="ARBA" id="ARBA00001946"/>
    </source>
</evidence>
<protein>
    <submittedName>
        <fullName evidence="13">Nucleoside diphosphate kinase 6</fullName>
    </submittedName>
</protein>
<feature type="binding site" evidence="9">
    <location>
        <position position="97"/>
    </location>
    <ligand>
        <name>ATP</name>
        <dbReference type="ChEBI" id="CHEBI:30616"/>
    </ligand>
</feature>
<dbReference type="GO" id="GO:0030308">
    <property type="term" value="P:negative regulation of cell growth"/>
    <property type="evidence" value="ECO:0007669"/>
    <property type="project" value="TreeGrafter"/>
</dbReference>
<dbReference type="GO" id="GO:0006183">
    <property type="term" value="P:GTP biosynthetic process"/>
    <property type="evidence" value="ECO:0007669"/>
    <property type="project" value="InterPro"/>
</dbReference>
<dbReference type="PROSITE" id="PS51374">
    <property type="entry name" value="NDPK_LIKE"/>
    <property type="match status" value="1"/>
</dbReference>
<dbReference type="InterPro" id="IPR036850">
    <property type="entry name" value="NDK-like_dom_sf"/>
</dbReference>
<dbReference type="Proteomes" id="UP001318040">
    <property type="component" value="Chromosome 24"/>
</dbReference>
<feature type="active site" description="Pros-phosphohistidine intermediate" evidence="9">
    <location>
        <position position="124"/>
    </location>
</feature>
<comment type="cofactor">
    <cofactor evidence="1">
        <name>Mg(2+)</name>
        <dbReference type="ChEBI" id="CHEBI:18420"/>
    </cofactor>
</comment>
<dbReference type="AlphaFoldDB" id="A0AAJ7WZF0"/>
<organism evidence="12 13">
    <name type="scientific">Petromyzon marinus</name>
    <name type="common">Sea lamprey</name>
    <dbReference type="NCBI Taxonomy" id="7757"/>
    <lineage>
        <taxon>Eukaryota</taxon>
        <taxon>Metazoa</taxon>
        <taxon>Chordata</taxon>
        <taxon>Craniata</taxon>
        <taxon>Vertebrata</taxon>
        <taxon>Cyclostomata</taxon>
        <taxon>Hyperoartia</taxon>
        <taxon>Petromyzontiformes</taxon>
        <taxon>Petromyzontidae</taxon>
        <taxon>Petromyzon</taxon>
    </lineage>
</organism>
<evidence type="ECO:0000256" key="8">
    <source>
        <dbReference type="ARBA" id="ARBA00022842"/>
    </source>
</evidence>
<keyword evidence="8" id="KW-0460">Magnesium</keyword>
<feature type="binding site" evidence="9">
    <location>
        <position position="111"/>
    </location>
    <ligand>
        <name>ATP</name>
        <dbReference type="ChEBI" id="CHEBI:30616"/>
    </ligand>
</feature>
<name>A0AAJ7WZF0_PETMA</name>
<evidence type="ECO:0000256" key="3">
    <source>
        <dbReference type="ARBA" id="ARBA00022679"/>
    </source>
</evidence>
<comment type="similarity">
    <text evidence="2 9 10">Belongs to the NDK family.</text>
</comment>
<keyword evidence="4" id="KW-0479">Metal-binding</keyword>
<keyword evidence="3" id="KW-0808">Transferase</keyword>
<dbReference type="InterPro" id="IPR001564">
    <property type="entry name" value="Nucleoside_diP_kinase"/>
</dbReference>
<dbReference type="RefSeq" id="XP_032815660.1">
    <property type="nucleotide sequence ID" value="XM_032959769.1"/>
</dbReference>
<evidence type="ECO:0000313" key="13">
    <source>
        <dbReference type="RefSeq" id="XP_032815660.1"/>
    </source>
</evidence>
<evidence type="ECO:0000256" key="7">
    <source>
        <dbReference type="ARBA" id="ARBA00022840"/>
    </source>
</evidence>
<dbReference type="PANTHER" id="PTHR46956:SF1">
    <property type="entry name" value="NUCLEOSIDE DIPHOSPHATE KINASE 6"/>
    <property type="match status" value="1"/>
</dbReference>
<keyword evidence="6 13" id="KW-0418">Kinase</keyword>
<dbReference type="GO" id="GO:0046872">
    <property type="term" value="F:metal ion binding"/>
    <property type="evidence" value="ECO:0007669"/>
    <property type="project" value="UniProtKB-KW"/>
</dbReference>
<evidence type="ECO:0000256" key="10">
    <source>
        <dbReference type="RuleBase" id="RU004011"/>
    </source>
</evidence>
<evidence type="ECO:0000256" key="4">
    <source>
        <dbReference type="ARBA" id="ARBA00022723"/>
    </source>
</evidence>
<dbReference type="Pfam" id="PF00334">
    <property type="entry name" value="NDK"/>
    <property type="match status" value="1"/>
</dbReference>
<keyword evidence="5" id="KW-0547">Nucleotide-binding</keyword>
<dbReference type="GO" id="GO:0005524">
    <property type="term" value="F:ATP binding"/>
    <property type="evidence" value="ECO:0007669"/>
    <property type="project" value="UniProtKB-KW"/>
</dbReference>
<dbReference type="InterPro" id="IPR034907">
    <property type="entry name" value="NDK-like_dom"/>
</dbReference>
<dbReference type="CDD" id="cd04414">
    <property type="entry name" value="NDPk6"/>
    <property type="match status" value="1"/>
</dbReference>
<dbReference type="CTD" id="10201"/>
<evidence type="ECO:0000256" key="2">
    <source>
        <dbReference type="ARBA" id="ARBA00008142"/>
    </source>
</evidence>
<keyword evidence="12" id="KW-1185">Reference proteome</keyword>
<dbReference type="GeneID" id="116945460"/>
<dbReference type="GO" id="GO:0045839">
    <property type="term" value="P:negative regulation of mitotic nuclear division"/>
    <property type="evidence" value="ECO:0007669"/>
    <property type="project" value="TreeGrafter"/>
</dbReference>
<feature type="binding site" evidence="9">
    <location>
        <position position="121"/>
    </location>
    <ligand>
        <name>ATP</name>
        <dbReference type="ChEBI" id="CHEBI:30616"/>
    </ligand>
</feature>
<evidence type="ECO:0000313" key="12">
    <source>
        <dbReference type="Proteomes" id="UP001318040"/>
    </source>
</evidence>
<reference evidence="13" key="1">
    <citation type="submission" date="2025-08" db="UniProtKB">
        <authorList>
            <consortium name="RefSeq"/>
        </authorList>
    </citation>
    <scope>IDENTIFICATION</scope>
    <source>
        <tissue evidence="13">Sperm</tissue>
    </source>
</reference>
<dbReference type="GO" id="GO:0006228">
    <property type="term" value="P:UTP biosynthetic process"/>
    <property type="evidence" value="ECO:0007669"/>
    <property type="project" value="InterPro"/>
</dbReference>
<evidence type="ECO:0000256" key="6">
    <source>
        <dbReference type="ARBA" id="ARBA00022777"/>
    </source>
</evidence>
<feature type="binding site" evidence="9">
    <location>
        <position position="63"/>
    </location>
    <ligand>
        <name>ATP</name>
        <dbReference type="ChEBI" id="CHEBI:30616"/>
    </ligand>
</feature>
<dbReference type="GO" id="GO:0006241">
    <property type="term" value="P:CTP biosynthetic process"/>
    <property type="evidence" value="ECO:0007669"/>
    <property type="project" value="InterPro"/>
</dbReference>
<feature type="binding site" evidence="9">
    <location>
        <position position="91"/>
    </location>
    <ligand>
        <name>ATP</name>
        <dbReference type="ChEBI" id="CHEBI:30616"/>
    </ligand>
</feature>
<evidence type="ECO:0000256" key="9">
    <source>
        <dbReference type="PROSITE-ProRule" id="PRU00706"/>
    </source>
</evidence>
<dbReference type="Gene3D" id="3.30.70.141">
    <property type="entry name" value="Nucleoside diphosphate kinase-like domain"/>
    <property type="match status" value="1"/>
</dbReference>
<feature type="binding site" evidence="9">
    <location>
        <position position="14"/>
    </location>
    <ligand>
        <name>ATP</name>
        <dbReference type="ChEBI" id="CHEBI:30616"/>
    </ligand>
</feature>
<dbReference type="GO" id="GO:0004550">
    <property type="term" value="F:nucleoside diphosphate kinase activity"/>
    <property type="evidence" value="ECO:0007669"/>
    <property type="project" value="InterPro"/>
</dbReference>
<accession>A0AAJ7WZF0</accession>
<evidence type="ECO:0000256" key="5">
    <source>
        <dbReference type="ARBA" id="ARBA00022741"/>
    </source>
</evidence>
<dbReference type="PANTHER" id="PTHR46956">
    <property type="entry name" value="NUCLEOSIDE DIPHOSPHATE KINASE 6"/>
    <property type="match status" value="1"/>
</dbReference>
<dbReference type="PRINTS" id="PR01243">
    <property type="entry name" value="NUCDPKINASE"/>
</dbReference>
<dbReference type="SUPFAM" id="SSF54919">
    <property type="entry name" value="Nucleoside diphosphate kinase, NDK"/>
    <property type="match status" value="1"/>
</dbReference>
<keyword evidence="7" id="KW-0067">ATP-binding</keyword>
<dbReference type="KEGG" id="pmrn:116945460"/>
<gene>
    <name evidence="13" type="primary">NME6</name>
</gene>
<feature type="domain" description="Nucleoside diphosphate kinase-like" evidence="11">
    <location>
        <begin position="6"/>
        <end position="147"/>
    </location>
</feature>
<dbReference type="GO" id="GO:0005739">
    <property type="term" value="C:mitochondrion"/>
    <property type="evidence" value="ECO:0007669"/>
    <property type="project" value="TreeGrafter"/>
</dbReference>
<evidence type="ECO:0000259" key="11">
    <source>
        <dbReference type="SMART" id="SM00562"/>
    </source>
</evidence>
<dbReference type="InterPro" id="IPR037994">
    <property type="entry name" value="NDPk6"/>
</dbReference>
<dbReference type="SMART" id="SM00562">
    <property type="entry name" value="NDK"/>
    <property type="match status" value="1"/>
</dbReference>
<proteinExistence type="inferred from homology"/>
<sequence length="175" mass="19769">MAGRGLQLTLALLKPDALAHGIAWEAVHQDVLKNKFLIVKSKELRLKRSDSERFYAAHKGKFFFQRLVEFMASGPIRVYVLAHHDAVRGWRELMGPTKVFRAVHTAPESIRACYGLTDTRNTTHGSDSSASALQEISFFFPEFDVACWCNTWEPAFRAGCVSYHPKLCVHLPLHA</sequence>